<sequence length="200" mass="22923">MWMVYDGLILFFASLLLTSNGSVDLRTLKGNDTYTEELLIKRLKSEHLLVQFRFVITSDAKSGFWRLNEWGVQPQPSSPSGAQLYAWINGNETNGLVDERWSSFVNSMNGIFCTSLLDILPTYTAAPQLSFLQMGYVHPKSSSQIRYPDKMAVFYLFHLLTDFIFYVYHGEHTVLMLKFGVGSLDMWKSYVAIKCWLISS</sequence>
<dbReference type="PANTHER" id="PTHR12959">
    <property type="entry name" value="GPI TRANSAMIDASE COMPONENT PIG-T-RELATED"/>
    <property type="match status" value="1"/>
</dbReference>
<feature type="signal peptide" evidence="1">
    <location>
        <begin position="1"/>
        <end position="21"/>
    </location>
</feature>
<proteinExistence type="predicted"/>
<evidence type="ECO:0000256" key="1">
    <source>
        <dbReference type="SAM" id="SignalP"/>
    </source>
</evidence>
<dbReference type="PANTHER" id="PTHR12959:SF11">
    <property type="entry name" value="GPI TRANSAMIDASE COMPONENT PIG-T"/>
    <property type="match status" value="1"/>
</dbReference>
<dbReference type="STRING" id="6293.A0A1I8EZ26"/>
<dbReference type="GO" id="GO:0042765">
    <property type="term" value="C:GPI-anchor transamidase complex"/>
    <property type="evidence" value="ECO:0007669"/>
    <property type="project" value="InterPro"/>
</dbReference>
<feature type="chain" id="PRO_5009318485" evidence="1">
    <location>
        <begin position="22"/>
        <end position="200"/>
    </location>
</feature>
<name>A0A1I8EZ26_WUCBA</name>
<reference evidence="2" key="1">
    <citation type="submission" date="2016-11" db="UniProtKB">
        <authorList>
            <consortium name="WormBaseParasite"/>
        </authorList>
    </citation>
    <scope>IDENTIFICATION</scope>
    <source>
        <strain evidence="2">pt0022</strain>
    </source>
</reference>
<accession>A0A1I8EZ26</accession>
<dbReference type="WBParaSite" id="maker-PairedContig_77-snap-gene-1.15-mRNA-1">
    <property type="protein sequence ID" value="maker-PairedContig_77-snap-gene-1.15-mRNA-1"/>
    <property type="gene ID" value="maker-PairedContig_77-snap-gene-1.15"/>
</dbReference>
<keyword evidence="1" id="KW-0732">Signal</keyword>
<organism evidence="2">
    <name type="scientific">Wuchereria bancrofti</name>
    <dbReference type="NCBI Taxonomy" id="6293"/>
    <lineage>
        <taxon>Eukaryota</taxon>
        <taxon>Metazoa</taxon>
        <taxon>Ecdysozoa</taxon>
        <taxon>Nematoda</taxon>
        <taxon>Chromadorea</taxon>
        <taxon>Rhabditida</taxon>
        <taxon>Spirurina</taxon>
        <taxon>Spiruromorpha</taxon>
        <taxon>Filarioidea</taxon>
        <taxon>Onchocercidae</taxon>
        <taxon>Wuchereria</taxon>
    </lineage>
</organism>
<protein>
    <submittedName>
        <fullName evidence="2">Uncharacterized protein</fullName>
    </submittedName>
</protein>
<dbReference type="Pfam" id="PF04113">
    <property type="entry name" value="Gpi16"/>
    <property type="match status" value="1"/>
</dbReference>
<dbReference type="AlphaFoldDB" id="A0A1I8EZ26"/>
<dbReference type="InterPro" id="IPR007245">
    <property type="entry name" value="PIG-T"/>
</dbReference>
<evidence type="ECO:0000313" key="2">
    <source>
        <dbReference type="WBParaSite" id="maker-PairedContig_77-snap-gene-1.15-mRNA-1"/>
    </source>
</evidence>
<dbReference type="GO" id="GO:0016255">
    <property type="term" value="P:attachment of GPI anchor to protein"/>
    <property type="evidence" value="ECO:0007669"/>
    <property type="project" value="InterPro"/>
</dbReference>